<dbReference type="AlphaFoldDB" id="A0A9P3GQD2"/>
<evidence type="ECO:0000313" key="2">
    <source>
        <dbReference type="Proteomes" id="UP000703269"/>
    </source>
</evidence>
<protein>
    <submittedName>
        <fullName evidence="1">Uncharacterized protein</fullName>
    </submittedName>
</protein>
<proteinExistence type="predicted"/>
<gene>
    <name evidence="1" type="ORF">PsYK624_146590</name>
</gene>
<evidence type="ECO:0000313" key="1">
    <source>
        <dbReference type="EMBL" id="GJE98429.1"/>
    </source>
</evidence>
<dbReference type="Proteomes" id="UP000703269">
    <property type="component" value="Unassembled WGS sequence"/>
</dbReference>
<sequence>MRPGRCEYVVRKVRHDCVANVGARRRQSCGNSNTFVSQALGGSAAAPLGGALPRATVLRELYRRVCPSGAPPRHLEQQLLRRSALDPFSGHGCVSQRLVHALSTPVYLAGSLWEGICNVSGFSARAVFFPVANAGCPPDGGVRSMGCLASSRLAKLRWLY</sequence>
<accession>A0A9P3GQD2</accession>
<keyword evidence="2" id="KW-1185">Reference proteome</keyword>
<reference evidence="1 2" key="1">
    <citation type="submission" date="2021-08" db="EMBL/GenBank/DDBJ databases">
        <title>Draft Genome Sequence of Phanerochaete sordida strain YK-624.</title>
        <authorList>
            <person name="Mori T."/>
            <person name="Dohra H."/>
            <person name="Suzuki T."/>
            <person name="Kawagishi H."/>
            <person name="Hirai H."/>
        </authorList>
    </citation>
    <scope>NUCLEOTIDE SEQUENCE [LARGE SCALE GENOMIC DNA]</scope>
    <source>
        <strain evidence="1 2">YK-624</strain>
    </source>
</reference>
<dbReference type="EMBL" id="BPQB01000087">
    <property type="protein sequence ID" value="GJE98429.1"/>
    <property type="molecule type" value="Genomic_DNA"/>
</dbReference>
<name>A0A9P3GQD2_9APHY</name>
<comment type="caution">
    <text evidence="1">The sequence shown here is derived from an EMBL/GenBank/DDBJ whole genome shotgun (WGS) entry which is preliminary data.</text>
</comment>
<organism evidence="1 2">
    <name type="scientific">Phanerochaete sordida</name>
    <dbReference type="NCBI Taxonomy" id="48140"/>
    <lineage>
        <taxon>Eukaryota</taxon>
        <taxon>Fungi</taxon>
        <taxon>Dikarya</taxon>
        <taxon>Basidiomycota</taxon>
        <taxon>Agaricomycotina</taxon>
        <taxon>Agaricomycetes</taxon>
        <taxon>Polyporales</taxon>
        <taxon>Phanerochaetaceae</taxon>
        <taxon>Phanerochaete</taxon>
    </lineage>
</organism>